<dbReference type="Proteomes" id="UP000000719">
    <property type="component" value="Chromosome"/>
</dbReference>
<dbReference type="InterPro" id="IPR007553">
    <property type="entry name" value="2-thiour_desulf"/>
</dbReference>
<keyword evidence="2" id="KW-1185">Reference proteome</keyword>
<proteinExistence type="predicted"/>
<dbReference type="Pfam" id="PF04463">
    <property type="entry name" value="2-thiour_desulf"/>
    <property type="match status" value="1"/>
</dbReference>
<dbReference type="PANTHER" id="PTHR30087">
    <property type="entry name" value="INNER MEMBRANE PROTEIN"/>
    <property type="match status" value="1"/>
</dbReference>
<protein>
    <submittedName>
        <fullName evidence="1">Uncharacterized conserved protein</fullName>
    </submittedName>
</protein>
<dbReference type="EMBL" id="CP001098">
    <property type="protein sequence ID" value="ACL69066.1"/>
    <property type="molecule type" value="Genomic_DNA"/>
</dbReference>
<organism evidence="1 2">
    <name type="scientific">Halothermothrix orenii (strain H 168 / OCM 544 / DSM 9562)</name>
    <dbReference type="NCBI Taxonomy" id="373903"/>
    <lineage>
        <taxon>Bacteria</taxon>
        <taxon>Bacillati</taxon>
        <taxon>Bacillota</taxon>
        <taxon>Clostridia</taxon>
        <taxon>Halanaerobiales</taxon>
        <taxon>Halothermotrichaceae</taxon>
        <taxon>Halothermothrix</taxon>
    </lineage>
</organism>
<dbReference type="eggNOG" id="COG1683">
    <property type="taxonomic scope" value="Bacteria"/>
</dbReference>
<accession>B8D1I9</accession>
<dbReference type="OrthoDB" id="9797779at2"/>
<dbReference type="KEGG" id="hor:Hore_03050"/>
<dbReference type="AlphaFoldDB" id="B8D1I9"/>
<dbReference type="HOGENOM" id="CLU_076318_1_1_9"/>
<reference evidence="1 2" key="1">
    <citation type="journal article" date="2009" name="PLoS ONE">
        <title>Genome analysis of the anaerobic thermohalophilic bacterium Halothermothrix orenii.</title>
        <authorList>
            <person name="Mavromatis K."/>
            <person name="Ivanova N."/>
            <person name="Anderson I."/>
            <person name="Lykidis A."/>
            <person name="Hooper S.D."/>
            <person name="Sun H."/>
            <person name="Kunin V."/>
            <person name="Lapidus A."/>
            <person name="Hugenholtz P."/>
            <person name="Patel B."/>
            <person name="Kyrpides N.C."/>
        </authorList>
    </citation>
    <scope>NUCLEOTIDE SEQUENCE [LARGE SCALE GENOMIC DNA]</scope>
    <source>
        <strain evidence="2">H 168 / OCM 544 / DSM 9562</strain>
    </source>
</reference>
<name>B8D1I9_HALOH</name>
<dbReference type="RefSeq" id="WP_012635254.1">
    <property type="nucleotide sequence ID" value="NC_011899.1"/>
</dbReference>
<evidence type="ECO:0000313" key="1">
    <source>
        <dbReference type="EMBL" id="ACL69066.1"/>
    </source>
</evidence>
<dbReference type="PANTHER" id="PTHR30087:SF1">
    <property type="entry name" value="HYPOTHETICAL CYTOSOLIC PROTEIN"/>
    <property type="match status" value="1"/>
</dbReference>
<sequence>MIIVSACLLGKKCRYDGKAKLNNRLVKLLKDKEIIPVCPELEGDLPVPRPPAEIIGGNGFDILKGRARIKNREGRDVTDNFIKGVNKVITRVDLKDIRMAILKERSPSCGVNCIYDGSFNGKLKDGCGVFTARLLKEKIPIFSEEETGKLINQGLL</sequence>
<evidence type="ECO:0000313" key="2">
    <source>
        <dbReference type="Proteomes" id="UP000000719"/>
    </source>
</evidence>
<gene>
    <name evidence="1" type="ordered locus">Hore_03050</name>
</gene>
<dbReference type="STRING" id="373903.Hore_03050"/>